<dbReference type="AlphaFoldDB" id="A0A7C8JUK1"/>
<name>A0A7C8JUK1_ORBOL</name>
<evidence type="ECO:0000313" key="2">
    <source>
        <dbReference type="Proteomes" id="UP000480548"/>
    </source>
</evidence>
<proteinExistence type="predicted"/>
<sequence length="204" mass="23056">MVEKTSFALSSTYKLDSGPSIPRGLDELSIHHKHLVEHLGRRGIRHIATLLVNKILDRLSCPEVEYDAITKFQYWDDVYSGMLRQLPNITPSTPWSPLIPLLQLTSLFHPPLAALITAWPADPSVLTIAATLSTSSPSHSNALEIAESWGKSTDKAVVERFRAWLEENNTVYGRVRDGSKWVVYDYNIYRIGERRLEGWVGESK</sequence>
<gene>
    <name evidence="1" type="ORF">TWF703_002764</name>
</gene>
<reference evidence="1 2" key="1">
    <citation type="submission" date="2019-06" db="EMBL/GenBank/DDBJ databases">
        <authorList>
            <person name="Palmer J.M."/>
        </authorList>
    </citation>
    <scope>NUCLEOTIDE SEQUENCE [LARGE SCALE GENOMIC DNA]</scope>
    <source>
        <strain evidence="1 2">TWF703</strain>
    </source>
</reference>
<comment type="caution">
    <text evidence="1">The sequence shown here is derived from an EMBL/GenBank/DDBJ whole genome shotgun (WGS) entry which is preliminary data.</text>
</comment>
<evidence type="ECO:0000313" key="1">
    <source>
        <dbReference type="EMBL" id="KAF3140559.1"/>
    </source>
</evidence>
<dbReference type="EMBL" id="WIQZ01000016">
    <property type="protein sequence ID" value="KAF3140559.1"/>
    <property type="molecule type" value="Genomic_DNA"/>
</dbReference>
<dbReference type="Proteomes" id="UP000480548">
    <property type="component" value="Unassembled WGS sequence"/>
</dbReference>
<organism evidence="1 2">
    <name type="scientific">Orbilia oligospora</name>
    <name type="common">Nematode-trapping fungus</name>
    <name type="synonym">Arthrobotrys oligospora</name>
    <dbReference type="NCBI Taxonomy" id="2813651"/>
    <lineage>
        <taxon>Eukaryota</taxon>
        <taxon>Fungi</taxon>
        <taxon>Dikarya</taxon>
        <taxon>Ascomycota</taxon>
        <taxon>Pezizomycotina</taxon>
        <taxon>Orbiliomycetes</taxon>
        <taxon>Orbiliales</taxon>
        <taxon>Orbiliaceae</taxon>
        <taxon>Orbilia</taxon>
    </lineage>
</organism>
<protein>
    <submittedName>
        <fullName evidence="1">Uncharacterized protein</fullName>
    </submittedName>
</protein>
<accession>A0A7C8JUK1</accession>